<name>A0A4V1QX37_9MICO</name>
<reference evidence="2 3" key="1">
    <citation type="submission" date="2019-01" db="EMBL/GenBank/DDBJ databases">
        <title>Agromyces.</title>
        <authorList>
            <person name="Li J."/>
        </authorList>
    </citation>
    <scope>NUCLEOTIDE SEQUENCE [LARGE SCALE GENOMIC DNA]</scope>
    <source>
        <strain evidence="2 3">DSM 15934</strain>
    </source>
</reference>
<feature type="compositionally biased region" description="Polar residues" evidence="1">
    <location>
        <begin position="1"/>
        <end position="14"/>
    </location>
</feature>
<evidence type="ECO:0000313" key="3">
    <source>
        <dbReference type="Proteomes" id="UP000293865"/>
    </source>
</evidence>
<proteinExistence type="predicted"/>
<accession>A0A4V1QX37</accession>
<dbReference type="Proteomes" id="UP000293865">
    <property type="component" value="Unassembled WGS sequence"/>
</dbReference>
<protein>
    <submittedName>
        <fullName evidence="2">Uncharacterized protein</fullName>
    </submittedName>
</protein>
<dbReference type="EMBL" id="SDPN01000029">
    <property type="protein sequence ID" value="RXZ68296.1"/>
    <property type="molecule type" value="Genomic_DNA"/>
</dbReference>
<sequence>MTYSTAPDGSTQDPDSPEVAPETKPDEDRTVDPTRADDDLPGSTTSAAPLTDSTDGGLDGGDPGVEE</sequence>
<dbReference type="AlphaFoldDB" id="A0A4V1QX37"/>
<feature type="compositionally biased region" description="Basic and acidic residues" evidence="1">
    <location>
        <begin position="21"/>
        <end position="38"/>
    </location>
</feature>
<comment type="caution">
    <text evidence="2">The sequence shown here is derived from an EMBL/GenBank/DDBJ whole genome shotgun (WGS) entry which is preliminary data.</text>
</comment>
<gene>
    <name evidence="2" type="ORF">ESP51_14090</name>
</gene>
<dbReference type="RefSeq" id="WP_129521534.1">
    <property type="nucleotide sequence ID" value="NZ_SDPN01000029.1"/>
</dbReference>
<feature type="region of interest" description="Disordered" evidence="1">
    <location>
        <begin position="1"/>
        <end position="67"/>
    </location>
</feature>
<organism evidence="2 3">
    <name type="scientific">Agromyces albus</name>
    <dbReference type="NCBI Taxonomy" id="205332"/>
    <lineage>
        <taxon>Bacteria</taxon>
        <taxon>Bacillati</taxon>
        <taxon>Actinomycetota</taxon>
        <taxon>Actinomycetes</taxon>
        <taxon>Micrococcales</taxon>
        <taxon>Microbacteriaceae</taxon>
        <taxon>Agromyces</taxon>
    </lineage>
</organism>
<evidence type="ECO:0000313" key="2">
    <source>
        <dbReference type="EMBL" id="RXZ68296.1"/>
    </source>
</evidence>
<keyword evidence="3" id="KW-1185">Reference proteome</keyword>
<feature type="compositionally biased region" description="Gly residues" evidence="1">
    <location>
        <begin position="57"/>
        <end position="67"/>
    </location>
</feature>
<evidence type="ECO:0000256" key="1">
    <source>
        <dbReference type="SAM" id="MobiDB-lite"/>
    </source>
</evidence>